<feature type="domain" description="Mannosylglycerate hydrolase MGH1-like glycoside hydrolase" evidence="2">
    <location>
        <begin position="405"/>
        <end position="594"/>
    </location>
</feature>
<dbReference type="Proteomes" id="UP000824166">
    <property type="component" value="Unassembled WGS sequence"/>
</dbReference>
<organism evidence="3 4">
    <name type="scientific">Paenarthrobacter aromaticivorans</name>
    <dbReference type="NCBI Taxonomy" id="2849150"/>
    <lineage>
        <taxon>Bacteria</taxon>
        <taxon>Bacillati</taxon>
        <taxon>Actinomycetota</taxon>
        <taxon>Actinomycetes</taxon>
        <taxon>Micrococcales</taxon>
        <taxon>Micrococcaceae</taxon>
        <taxon>Paenarthrobacter</taxon>
    </lineage>
</organism>
<evidence type="ECO:0000259" key="1">
    <source>
        <dbReference type="Pfam" id="PF14742"/>
    </source>
</evidence>
<evidence type="ECO:0000313" key="3">
    <source>
        <dbReference type="EMBL" id="MBU8865725.1"/>
    </source>
</evidence>
<proteinExistence type="predicted"/>
<gene>
    <name evidence="3" type="ORF">KSW38_05400</name>
</gene>
<accession>A0ABS6I1V9</accession>
<keyword evidence="4" id="KW-1185">Reference proteome</keyword>
<sequence length="726" mass="79266">MAGWNADTAAGPLGAGSVTLVEGSSFCISSSNGDIQAGRPHGLFVADVRILSIWRLTVDGQELEPLTAETKEPFRAAFVARIPRSEGYADSPLIVERLREVGAGLQEQLTVHNYSQEPAECLIVLEMGADYADLFEVKEARIRRRWEETREADDGMLTIRGSWRDVRKGTAIHVPGAGISGDTVQYRVSVPPHGQWSTVLTVLPTDNGAHVPAFAHSEGDGLSPRDRRRREWVAKIPVLQVANRSVERTLRRSYDDLGALRIEDPEHPERVVVAAGAPWFMTLFGRDSLWASVMAMPVDPSLALGTLQTLADRQGTVVDPLTEEEPGKILHEVRLDVSSGLSLGGKSNYYGSVDATPLFLMVLGAVSRWGFAADTIKALLPHADRALDWIVNYGDKDGDGFVEYQRLNDQGLINQGWKDSWDGINFADGTLAEPPIALCEVQAYVYVAYLSRAWLAYEAGDMALGNDLTDRAARLKKQFNEQFWIPERGYYAIALDGRKRQVDACASNMGHCLLQGLIDEDKAPQVAAHLMSPEMFSGWGVRTLASNMGAYNPASYHNGSVWPHDNAIITAGLLRYGFVAEAQRIATGMMEAAEFSDGRLPELFCGFGRDHLATPVPYPTACSPQAWAATAPIQIVSSLMRYDPVVSAGGVWLDPVLPQSFGDLHISNAPLGNGRITIDIAGSVPSIEGLPPGMALHRGHRPWMSELVEEAVRRRGDTRPTSNPLP</sequence>
<protein>
    <submittedName>
        <fullName evidence="3">Amylo-alpha-1,6-glucosidase</fullName>
    </submittedName>
</protein>
<evidence type="ECO:0000313" key="4">
    <source>
        <dbReference type="Proteomes" id="UP000824166"/>
    </source>
</evidence>
<dbReference type="Pfam" id="PF22422">
    <property type="entry name" value="MGH1-like_GH"/>
    <property type="match status" value="1"/>
</dbReference>
<evidence type="ECO:0000259" key="2">
    <source>
        <dbReference type="Pfam" id="PF22422"/>
    </source>
</evidence>
<feature type="domain" description="Putative glycogen debranching enzyme N-terminal" evidence="1">
    <location>
        <begin position="20"/>
        <end position="200"/>
    </location>
</feature>
<dbReference type="InterPro" id="IPR032856">
    <property type="entry name" value="GDE_N_bis"/>
</dbReference>
<dbReference type="RefSeq" id="WP_216923564.1">
    <property type="nucleotide sequence ID" value="NZ_JAHOPC010000002.1"/>
</dbReference>
<comment type="caution">
    <text evidence="3">The sequence shown here is derived from an EMBL/GenBank/DDBJ whole genome shotgun (WGS) entry which is preliminary data.</text>
</comment>
<dbReference type="Pfam" id="PF14742">
    <property type="entry name" value="GDE_N_bis"/>
    <property type="match status" value="1"/>
</dbReference>
<name>A0ABS6I1V9_9MICC</name>
<dbReference type="EMBL" id="JAHOPC010000002">
    <property type="protein sequence ID" value="MBU8865725.1"/>
    <property type="molecule type" value="Genomic_DNA"/>
</dbReference>
<dbReference type="InterPro" id="IPR054491">
    <property type="entry name" value="MGH1-like_GH"/>
</dbReference>
<reference evidence="3 4" key="1">
    <citation type="submission" date="2021-06" db="EMBL/GenBank/DDBJ databases">
        <authorList>
            <person name="Jeong J.W."/>
        </authorList>
    </citation>
    <scope>NUCLEOTIDE SEQUENCE [LARGE SCALE GENOMIC DNA]</scope>
    <source>
        <strain evidence="3 4">MMS21-TAE1-1</strain>
    </source>
</reference>